<accession>A0AAE1HP78</accession>
<dbReference type="EMBL" id="JAHWGI010001423">
    <property type="protein sequence ID" value="KAK3931391.1"/>
    <property type="molecule type" value="Genomic_DNA"/>
</dbReference>
<reference evidence="5" key="2">
    <citation type="journal article" date="2023" name="BMC Genomics">
        <title>Pest status, molecular evolution, and epigenetic factors derived from the genome assembly of Frankliniella fusca, a thysanopteran phytovirus vector.</title>
        <authorList>
            <person name="Catto M.A."/>
            <person name="Labadie P.E."/>
            <person name="Jacobson A.L."/>
            <person name="Kennedy G.G."/>
            <person name="Srinivasan R."/>
            <person name="Hunt B.G."/>
        </authorList>
    </citation>
    <scope>NUCLEOTIDE SEQUENCE</scope>
    <source>
        <strain evidence="5">PL_HMW_Pooled</strain>
    </source>
</reference>
<protein>
    <submittedName>
        <fullName evidence="5">Transposable element P transposase</fullName>
    </submittedName>
</protein>
<dbReference type="Proteomes" id="UP001219518">
    <property type="component" value="Unassembled WGS sequence"/>
</dbReference>
<feature type="compositionally biased region" description="Polar residues" evidence="1">
    <location>
        <begin position="76"/>
        <end position="96"/>
    </location>
</feature>
<organism evidence="5 8">
    <name type="scientific">Frankliniella fusca</name>
    <dbReference type="NCBI Taxonomy" id="407009"/>
    <lineage>
        <taxon>Eukaryota</taxon>
        <taxon>Metazoa</taxon>
        <taxon>Ecdysozoa</taxon>
        <taxon>Arthropoda</taxon>
        <taxon>Hexapoda</taxon>
        <taxon>Insecta</taxon>
        <taxon>Pterygota</taxon>
        <taxon>Neoptera</taxon>
        <taxon>Paraneoptera</taxon>
        <taxon>Thysanoptera</taxon>
        <taxon>Terebrantia</taxon>
        <taxon>Thripoidea</taxon>
        <taxon>Thripidae</taxon>
        <taxon>Frankliniella</taxon>
    </lineage>
</organism>
<feature type="domain" description="Transposable element P transposase-like GTP-binding insertion" evidence="3">
    <location>
        <begin position="404"/>
        <end position="522"/>
    </location>
</feature>
<evidence type="ECO:0000259" key="2">
    <source>
        <dbReference type="Pfam" id="PF21787"/>
    </source>
</evidence>
<evidence type="ECO:0000313" key="8">
    <source>
        <dbReference type="Proteomes" id="UP001219518"/>
    </source>
</evidence>
<dbReference type="Pfam" id="PF21787">
    <property type="entry name" value="TNP-like_RNaseH_N"/>
    <property type="match status" value="1"/>
</dbReference>
<dbReference type="EMBL" id="JAHWGI010001200">
    <property type="protein sequence ID" value="KAK3924777.1"/>
    <property type="molecule type" value="Genomic_DNA"/>
</dbReference>
<sequence length="570" mass="65655">MTQYQVCAGAAFEAGKNLWNDIPNSYIDLNPYLESSYVSTCRATNCNLLIPLRLGSSRCQSCSKILRSLKGRYKTSNESEYNENTRNDLLSKSQTKAKLKDKQEKNRAAQKRNKYLEKKIKKMEEMLDKEGVDLEENLSIEFSNILQTAPLSEMQQLFLDQQMKYAAVKDKRQHRWHPAMIRLAIKIRNTSAAAYEIMRDSGAVNLPHSGTLFDYTHSIEAQVGVNSGLVEMFSKQVKQLSVEESRELYHVLIFDEMYISQNLVYRKSDGALIGYAHYDDTDKEVQRFEAYFEGNIKEPKPDMAVTMLGFMVKGITSNQKCVVAAYPCKSLNKFMIYSRAWEVVSHCEGAGIKILAMVCDGGANNRSFFKLHTPIHRTESGIVYDTPNMYAGEERPMFFISDVAHLLKCIRNCLYNSREGAGDQYRRMERNGQPLLWKVIVKLYYEFKGDTLREGFKLNAQNVFPNSYSVMRVKYAAQVLSQTVANLLKELKWENTEELIEFIEKMNKFFDVMNGAHSSQSKSTKQLNPDLAPYTDPGDERLKWLLEDFWENYILHWKNDNDKKFAGLDA</sequence>
<feature type="domain" description="Transposable element P transposase-like RNase H" evidence="2">
    <location>
        <begin position="222"/>
        <end position="371"/>
    </location>
</feature>
<evidence type="ECO:0000313" key="4">
    <source>
        <dbReference type="EMBL" id="KAK3924777.1"/>
    </source>
</evidence>
<feature type="region of interest" description="Disordered" evidence="1">
    <location>
        <begin position="76"/>
        <end position="113"/>
    </location>
</feature>
<dbReference type="InterPro" id="IPR048366">
    <property type="entry name" value="TNP-like_GBD"/>
</dbReference>
<dbReference type="InterPro" id="IPR048365">
    <property type="entry name" value="TNP-like_RNaseH_N"/>
</dbReference>
<evidence type="ECO:0000259" key="3">
    <source>
        <dbReference type="Pfam" id="PF21788"/>
    </source>
</evidence>
<dbReference type="AlphaFoldDB" id="A0AAE1HP78"/>
<gene>
    <name evidence="7" type="ORF">KUF71_006379</name>
    <name evidence="4" type="ORF">KUF71_012911</name>
    <name evidence="5" type="ORF">KUF71_012922</name>
    <name evidence="6" type="ORF">KUF71_017676</name>
</gene>
<keyword evidence="8" id="KW-1185">Reference proteome</keyword>
<proteinExistence type="predicted"/>
<evidence type="ECO:0000256" key="1">
    <source>
        <dbReference type="SAM" id="MobiDB-lite"/>
    </source>
</evidence>
<comment type="caution">
    <text evidence="5">The sequence shown here is derived from an EMBL/GenBank/DDBJ whole genome shotgun (WGS) entry which is preliminary data.</text>
</comment>
<dbReference type="EMBL" id="JAHWGI010001201">
    <property type="protein sequence ID" value="KAK3924788.1"/>
    <property type="molecule type" value="Genomic_DNA"/>
</dbReference>
<evidence type="ECO:0000313" key="6">
    <source>
        <dbReference type="EMBL" id="KAK3929216.1"/>
    </source>
</evidence>
<name>A0AAE1HP78_9NEOP</name>
<evidence type="ECO:0000313" key="5">
    <source>
        <dbReference type="EMBL" id="KAK3924788.1"/>
    </source>
</evidence>
<dbReference type="Pfam" id="PF21788">
    <property type="entry name" value="TNP-like_GBD"/>
    <property type="match status" value="1"/>
</dbReference>
<reference evidence="5" key="1">
    <citation type="submission" date="2021-07" db="EMBL/GenBank/DDBJ databases">
        <authorList>
            <person name="Catto M.A."/>
            <person name="Jacobson A."/>
            <person name="Kennedy G."/>
            <person name="Labadie P."/>
            <person name="Hunt B.G."/>
            <person name="Srinivasan R."/>
        </authorList>
    </citation>
    <scope>NUCLEOTIDE SEQUENCE</scope>
    <source>
        <strain evidence="5">PL_HMW_Pooled</strain>
        <tissue evidence="5">Head</tissue>
    </source>
</reference>
<evidence type="ECO:0000313" key="7">
    <source>
        <dbReference type="EMBL" id="KAK3931391.1"/>
    </source>
</evidence>
<dbReference type="EMBL" id="JAHWGI010001388">
    <property type="protein sequence ID" value="KAK3929216.1"/>
    <property type="molecule type" value="Genomic_DNA"/>
</dbReference>
<feature type="compositionally biased region" description="Basic and acidic residues" evidence="1">
    <location>
        <begin position="98"/>
        <end position="107"/>
    </location>
</feature>